<dbReference type="InterPro" id="IPR048268">
    <property type="entry name" value="Arginosuc_syn_C"/>
</dbReference>
<evidence type="ECO:0000256" key="3">
    <source>
        <dbReference type="ARBA" id="ARBA00012286"/>
    </source>
</evidence>
<feature type="binding site" evidence="9">
    <location>
        <position position="89"/>
    </location>
    <ligand>
        <name>L-citrulline</name>
        <dbReference type="ChEBI" id="CHEBI:57743"/>
    </ligand>
</feature>
<feature type="binding site" evidence="9">
    <location>
        <position position="265"/>
    </location>
    <ligand>
        <name>L-citrulline</name>
        <dbReference type="ChEBI" id="CHEBI:57743"/>
    </ligand>
</feature>
<keyword evidence="6 9" id="KW-0028">Amino-acid biosynthesis</keyword>
<dbReference type="PROSITE" id="PS00565">
    <property type="entry name" value="ARGININOSUCCIN_SYN_2"/>
    <property type="match status" value="1"/>
</dbReference>
<evidence type="ECO:0000256" key="9">
    <source>
        <dbReference type="HAMAP-Rule" id="MF_00005"/>
    </source>
</evidence>
<dbReference type="Pfam" id="PF00764">
    <property type="entry name" value="Arginosuc_synth"/>
    <property type="match status" value="1"/>
</dbReference>
<dbReference type="NCBIfam" id="NF001770">
    <property type="entry name" value="PRK00509.1"/>
    <property type="match status" value="1"/>
</dbReference>
<dbReference type="SUPFAM" id="SSF52402">
    <property type="entry name" value="Adenine nucleotide alpha hydrolases-like"/>
    <property type="match status" value="1"/>
</dbReference>
<dbReference type="Gene3D" id="3.90.1260.10">
    <property type="entry name" value="Argininosuccinate synthetase, chain A, domain 2"/>
    <property type="match status" value="1"/>
</dbReference>
<feature type="binding site" evidence="9">
    <location>
        <position position="126"/>
    </location>
    <ligand>
        <name>L-aspartate</name>
        <dbReference type="ChEBI" id="CHEBI:29991"/>
    </ligand>
</feature>
<dbReference type="FunFam" id="3.40.50.620:FF:000019">
    <property type="entry name" value="Argininosuccinate synthase"/>
    <property type="match status" value="1"/>
</dbReference>
<feature type="compositionally biased region" description="Low complexity" evidence="10">
    <location>
        <begin position="405"/>
        <end position="438"/>
    </location>
</feature>
<dbReference type="Pfam" id="PF20979">
    <property type="entry name" value="Arginosuc_syn_C"/>
    <property type="match status" value="1"/>
</dbReference>
<comment type="caution">
    <text evidence="9">Lacks conserved residue(s) required for the propagation of feature annotation.</text>
</comment>
<proteinExistence type="inferred from homology"/>
<dbReference type="NCBIfam" id="TIGR00032">
    <property type="entry name" value="argG"/>
    <property type="match status" value="1"/>
</dbReference>
<dbReference type="HAMAP" id="MF_00005">
    <property type="entry name" value="Arg_succ_synth_type1"/>
    <property type="match status" value="1"/>
</dbReference>
<dbReference type="EMBL" id="DSQF01000018">
    <property type="protein sequence ID" value="HGZ43571.1"/>
    <property type="molecule type" value="Genomic_DNA"/>
</dbReference>
<dbReference type="GO" id="GO:0006526">
    <property type="term" value="P:L-arginine biosynthetic process"/>
    <property type="evidence" value="ECO:0007669"/>
    <property type="project" value="UniProtKB-UniRule"/>
</dbReference>
<feature type="domain" description="Arginosuccinate synthase C-terminal" evidence="12">
    <location>
        <begin position="179"/>
        <end position="394"/>
    </location>
</feature>
<evidence type="ECO:0000259" key="12">
    <source>
        <dbReference type="Pfam" id="PF20979"/>
    </source>
</evidence>
<dbReference type="InterPro" id="IPR024074">
    <property type="entry name" value="AS_cat/multimer_dom_body"/>
</dbReference>
<reference evidence="13" key="1">
    <citation type="journal article" date="2020" name="mSystems">
        <title>Genome- and Community-Level Interaction Insights into Carbon Utilization and Element Cycling Functions of Hydrothermarchaeota in Hydrothermal Sediment.</title>
        <authorList>
            <person name="Zhou Z."/>
            <person name="Liu Y."/>
            <person name="Xu W."/>
            <person name="Pan J."/>
            <person name="Luo Z.H."/>
            <person name="Li M."/>
        </authorList>
    </citation>
    <scope>NUCLEOTIDE SEQUENCE [LARGE SCALE GENOMIC DNA]</scope>
    <source>
        <strain evidence="13">SpSt-381</strain>
    </source>
</reference>
<keyword evidence="7 9" id="KW-0547">Nucleotide-binding</keyword>
<feature type="region of interest" description="Disordered" evidence="10">
    <location>
        <begin position="400"/>
        <end position="445"/>
    </location>
</feature>
<keyword evidence="5 9" id="KW-0436">Ligase</keyword>
<accession>A0A832I4F2</accession>
<dbReference type="PANTHER" id="PTHR11587">
    <property type="entry name" value="ARGININOSUCCINATE SYNTHASE"/>
    <property type="match status" value="1"/>
</dbReference>
<dbReference type="SUPFAM" id="SSF69864">
    <property type="entry name" value="Argininosuccinate synthetase, C-terminal domain"/>
    <property type="match status" value="1"/>
</dbReference>
<dbReference type="InterPro" id="IPR014729">
    <property type="entry name" value="Rossmann-like_a/b/a_fold"/>
</dbReference>
<dbReference type="CDD" id="cd01999">
    <property type="entry name" value="ASS"/>
    <property type="match status" value="1"/>
</dbReference>
<comment type="subcellular location">
    <subcellularLocation>
        <location evidence="9">Cytoplasm</location>
    </subcellularLocation>
</comment>
<protein>
    <recommendedName>
        <fullName evidence="3 9">Argininosuccinate synthase</fullName>
        <ecNumber evidence="3 9">6.3.4.5</ecNumber>
    </recommendedName>
    <alternativeName>
        <fullName evidence="9">Citrulline--aspartate ligase</fullName>
    </alternativeName>
</protein>
<dbReference type="PROSITE" id="PS00564">
    <property type="entry name" value="ARGININOSUCCIN_SYN_1"/>
    <property type="match status" value="1"/>
</dbReference>
<dbReference type="PANTHER" id="PTHR11587:SF2">
    <property type="entry name" value="ARGININOSUCCINATE SYNTHASE"/>
    <property type="match status" value="1"/>
</dbReference>
<dbReference type="GO" id="GO:0005737">
    <property type="term" value="C:cytoplasm"/>
    <property type="evidence" value="ECO:0007669"/>
    <property type="project" value="UniProtKB-SubCell"/>
</dbReference>
<dbReference type="InterPro" id="IPR023434">
    <property type="entry name" value="Arginosuc_synth_type_1_subfam"/>
</dbReference>
<feature type="binding site" evidence="9">
    <location>
        <position position="277"/>
    </location>
    <ligand>
        <name>L-citrulline</name>
        <dbReference type="ChEBI" id="CHEBI:57743"/>
    </ligand>
</feature>
<dbReference type="InterPro" id="IPR018223">
    <property type="entry name" value="Arginosuc_synth_CS"/>
</dbReference>
<feature type="binding site" evidence="9">
    <location>
        <position position="125"/>
    </location>
    <ligand>
        <name>L-citrulline</name>
        <dbReference type="ChEBI" id="CHEBI:57743"/>
    </ligand>
</feature>
<evidence type="ECO:0000313" key="13">
    <source>
        <dbReference type="EMBL" id="HGZ43571.1"/>
    </source>
</evidence>
<name>A0A832I4F2_UNCEI</name>
<dbReference type="AlphaFoldDB" id="A0A832I4F2"/>
<gene>
    <name evidence="9" type="primary">argG</name>
    <name evidence="13" type="ORF">ENR23_09130</name>
</gene>
<feature type="binding site" evidence="9">
    <location>
        <begin position="11"/>
        <end position="19"/>
    </location>
    <ligand>
        <name>ATP</name>
        <dbReference type="ChEBI" id="CHEBI:30616"/>
    </ligand>
</feature>
<dbReference type="UniPathway" id="UPA00068">
    <property type="reaction ID" value="UER00113"/>
</dbReference>
<dbReference type="GO" id="GO:0004055">
    <property type="term" value="F:argininosuccinate synthase activity"/>
    <property type="evidence" value="ECO:0007669"/>
    <property type="project" value="UniProtKB-UniRule"/>
</dbReference>
<comment type="similarity">
    <text evidence="9">Belongs to the argininosuccinate synthase family. Type 1 subfamily.</text>
</comment>
<evidence type="ECO:0000256" key="5">
    <source>
        <dbReference type="ARBA" id="ARBA00022598"/>
    </source>
</evidence>
<dbReference type="Gene3D" id="3.40.50.620">
    <property type="entry name" value="HUPs"/>
    <property type="match status" value="1"/>
</dbReference>
<evidence type="ECO:0000256" key="2">
    <source>
        <dbReference type="ARBA" id="ARBA00011881"/>
    </source>
</evidence>
<feature type="binding site" evidence="9">
    <location>
        <position position="119"/>
    </location>
    <ligand>
        <name>ATP</name>
        <dbReference type="ChEBI" id="CHEBI:30616"/>
    </ligand>
</feature>
<dbReference type="FunFam" id="3.90.1260.10:FF:000007">
    <property type="entry name" value="Argininosuccinate synthase"/>
    <property type="match status" value="1"/>
</dbReference>
<comment type="subunit">
    <text evidence="2 9">Homotetramer.</text>
</comment>
<feature type="binding site" evidence="9">
    <location>
        <position position="121"/>
    </location>
    <ligand>
        <name>L-aspartate</name>
        <dbReference type="ChEBI" id="CHEBI:29991"/>
    </ligand>
</feature>
<sequence length="445" mass="47209">MTTTVKRVVLAYSGGLDTSIIVPWLKERYGCEVYCYCSDVGQGAELDGLEARARASGADGVVVEDLRLPFVRDFVFPALRAGAVYEGRYLLGTSLARPLIASRQVWAAERFGADALAHGCTGKGNDQVRFELAYMALAPHLTVLAPWRDPAWTIRSREDALAYAEARGIAVPVRKGDLYSRDANLWHLSHEGGPLEDPAHPAPDDLYRLTAGAAAQPAWPETVTIGFESGRPVRLNGTALGPIELVEALNALAGRHGVGRVDIVESRLVGMKSRGVYETPAGTVLHEALDDLCRLVLPHDLYRTRQELSLRMADLIYNGQWFSPLRRALQAFVDTALQAATGEVAVELHRGRATAVARSSPQSLYRAGLASFDMTGYDRSHAEGFIRLFGLPLAVAAQRGGGAPAPGAAPNGASPPGAAANGRAHAAPPAPAAAARGAEVGGDGA</sequence>
<feature type="binding site" evidence="9">
    <location>
        <position position="129"/>
    </location>
    <ligand>
        <name>L-citrulline</name>
        <dbReference type="ChEBI" id="CHEBI:57743"/>
    </ligand>
</feature>
<evidence type="ECO:0000256" key="6">
    <source>
        <dbReference type="ARBA" id="ARBA00022605"/>
    </source>
</evidence>
<evidence type="ECO:0000256" key="7">
    <source>
        <dbReference type="ARBA" id="ARBA00022741"/>
    </source>
</evidence>
<organism evidence="13">
    <name type="scientific">Eiseniibacteriota bacterium</name>
    <dbReference type="NCBI Taxonomy" id="2212470"/>
    <lineage>
        <taxon>Bacteria</taxon>
        <taxon>Candidatus Eiseniibacteriota</taxon>
    </lineage>
</organism>
<feature type="binding site" evidence="9">
    <location>
        <position position="180"/>
    </location>
    <ligand>
        <name>L-citrulline</name>
        <dbReference type="ChEBI" id="CHEBI:57743"/>
    </ligand>
</feature>
<feature type="binding site" evidence="9">
    <location>
        <position position="125"/>
    </location>
    <ligand>
        <name>L-aspartate</name>
        <dbReference type="ChEBI" id="CHEBI:29991"/>
    </ligand>
</feature>
<dbReference type="GO" id="GO:0000050">
    <property type="term" value="P:urea cycle"/>
    <property type="evidence" value="ECO:0007669"/>
    <property type="project" value="TreeGrafter"/>
</dbReference>
<evidence type="ECO:0000259" key="11">
    <source>
        <dbReference type="Pfam" id="PF00764"/>
    </source>
</evidence>
<comment type="pathway">
    <text evidence="1 9">Amino-acid biosynthesis; L-arginine biosynthesis; L-arginine from L-ornithine and carbamoyl phosphate: step 2/3.</text>
</comment>
<keyword evidence="4 9" id="KW-0055">Arginine biosynthesis</keyword>
<dbReference type="InterPro" id="IPR048267">
    <property type="entry name" value="Arginosuc_syn_N"/>
</dbReference>
<comment type="caution">
    <text evidence="13">The sequence shown here is derived from an EMBL/GenBank/DDBJ whole genome shotgun (WGS) entry which is preliminary data.</text>
</comment>
<evidence type="ECO:0000256" key="10">
    <source>
        <dbReference type="SAM" id="MobiDB-lite"/>
    </source>
</evidence>
<feature type="binding site" evidence="9">
    <location>
        <position position="189"/>
    </location>
    <ligand>
        <name>L-citrulline</name>
        <dbReference type="ChEBI" id="CHEBI:57743"/>
    </ligand>
</feature>
<evidence type="ECO:0000256" key="8">
    <source>
        <dbReference type="ARBA" id="ARBA00022840"/>
    </source>
</evidence>
<evidence type="ECO:0000256" key="1">
    <source>
        <dbReference type="ARBA" id="ARBA00004967"/>
    </source>
</evidence>
<keyword evidence="8 9" id="KW-0067">ATP-binding</keyword>
<dbReference type="Gene3D" id="1.20.5.470">
    <property type="entry name" value="Single helix bin"/>
    <property type="match status" value="1"/>
</dbReference>
<dbReference type="EC" id="6.3.4.5" evidence="3 9"/>
<feature type="binding site" evidence="9">
    <location>
        <position position="94"/>
    </location>
    <ligand>
        <name>L-citrulline</name>
        <dbReference type="ChEBI" id="CHEBI:57743"/>
    </ligand>
</feature>
<dbReference type="GO" id="GO:0000053">
    <property type="term" value="P:argininosuccinate metabolic process"/>
    <property type="evidence" value="ECO:0007669"/>
    <property type="project" value="TreeGrafter"/>
</dbReference>
<keyword evidence="9" id="KW-0963">Cytoplasm</keyword>
<dbReference type="GO" id="GO:0005524">
    <property type="term" value="F:ATP binding"/>
    <property type="evidence" value="ECO:0007669"/>
    <property type="project" value="UniProtKB-UniRule"/>
</dbReference>
<comment type="catalytic activity">
    <reaction evidence="9">
        <text>L-citrulline + L-aspartate + ATP = 2-(N(omega)-L-arginino)succinate + AMP + diphosphate + H(+)</text>
        <dbReference type="Rhea" id="RHEA:10932"/>
        <dbReference type="ChEBI" id="CHEBI:15378"/>
        <dbReference type="ChEBI" id="CHEBI:29991"/>
        <dbReference type="ChEBI" id="CHEBI:30616"/>
        <dbReference type="ChEBI" id="CHEBI:33019"/>
        <dbReference type="ChEBI" id="CHEBI:57472"/>
        <dbReference type="ChEBI" id="CHEBI:57743"/>
        <dbReference type="ChEBI" id="CHEBI:456215"/>
        <dbReference type="EC" id="6.3.4.5"/>
    </reaction>
</comment>
<feature type="domain" description="Arginosuccinate synthase-like N-terminal" evidence="11">
    <location>
        <begin position="7"/>
        <end position="169"/>
    </location>
</feature>
<dbReference type="InterPro" id="IPR001518">
    <property type="entry name" value="Arginosuc_synth"/>
</dbReference>
<evidence type="ECO:0000256" key="4">
    <source>
        <dbReference type="ARBA" id="ARBA00022571"/>
    </source>
</evidence>